<evidence type="ECO:0000256" key="3">
    <source>
        <dbReference type="ARBA" id="ARBA00008827"/>
    </source>
</evidence>
<protein>
    <recommendedName>
        <fullName evidence="11">Coatomer subunit epsilon</fullName>
    </recommendedName>
</protein>
<organism evidence="12 13">
    <name type="scientific">Eremothecium gossypii (strain ATCC 10895 / CBS 109.51 / FGSC 9923 / NRRL Y-1056)</name>
    <name type="common">Yeast</name>
    <name type="synonym">Ashbya gossypii</name>
    <dbReference type="NCBI Taxonomy" id="284811"/>
    <lineage>
        <taxon>Eukaryota</taxon>
        <taxon>Fungi</taxon>
        <taxon>Dikarya</taxon>
        <taxon>Ascomycota</taxon>
        <taxon>Saccharomycotina</taxon>
        <taxon>Saccharomycetes</taxon>
        <taxon>Saccharomycetales</taxon>
        <taxon>Saccharomycetaceae</taxon>
        <taxon>Eremothecium</taxon>
    </lineage>
</organism>
<dbReference type="KEGG" id="ago:AGOS_ACL037W"/>
<dbReference type="InterPro" id="IPR006822">
    <property type="entry name" value="Coatomer_esu"/>
</dbReference>
<proteinExistence type="inferred from homology"/>
<dbReference type="PANTHER" id="PTHR10805:SF0">
    <property type="entry name" value="COATOMER SUBUNIT EPSILON"/>
    <property type="match status" value="1"/>
</dbReference>
<reference evidence="13" key="2">
    <citation type="journal article" date="2013" name="G3 (Bethesda)">
        <title>Genomes of Ashbya fungi isolated from insects reveal four mating-type loci, numerous translocations, lack of transposons, and distinct gene duplications.</title>
        <authorList>
            <person name="Dietrich F.S."/>
            <person name="Voegeli S."/>
            <person name="Kuo S."/>
            <person name="Philippsen P."/>
        </authorList>
    </citation>
    <scope>GENOME REANNOTATION</scope>
    <source>
        <strain evidence="13">ATCC 10895 / CBS 109.51 / FGSC 9923 / NRRL Y-1056</strain>
    </source>
</reference>
<dbReference type="GO" id="GO:0030126">
    <property type="term" value="C:COPI vesicle coat"/>
    <property type="evidence" value="ECO:0000318"/>
    <property type="project" value="GO_Central"/>
</dbReference>
<evidence type="ECO:0000256" key="10">
    <source>
        <dbReference type="ARBA" id="ARBA00023329"/>
    </source>
</evidence>
<evidence type="ECO:0000256" key="4">
    <source>
        <dbReference type="ARBA" id="ARBA00022448"/>
    </source>
</evidence>
<evidence type="ECO:0000313" key="13">
    <source>
        <dbReference type="Proteomes" id="UP000000591"/>
    </source>
</evidence>
<keyword evidence="5 11" id="KW-0963">Cytoplasm</keyword>
<dbReference type="InterPro" id="IPR011990">
    <property type="entry name" value="TPR-like_helical_dom_sf"/>
</dbReference>
<dbReference type="PIRSF" id="PIRSF016478">
    <property type="entry name" value="Coatomer_esu"/>
    <property type="match status" value="1"/>
</dbReference>
<sequence>MDYFSVKQQFYTGNYRQALQEAEKHKTDDDTVVYYKSMAQLALKEYSKGSGNAGLQAVFDAYVDCRESGALDKLKQAAEAHPGPYSANLVACAQAAGGDYEGALATCKDGDAAELVLTAVQAALLAGQQAAAAALFEAYVAAHEQAGEDEIVLNTAEAYLNFARSREAMGSNFYFFEELCQTFPSWRSQLGLLNLHLQQAHLPEARAIIDLLEDEYYGAMAGAAAFRADLLACKITYAAMNGDETAALRAELQELDAAHPLIQKHLENDASFDAIVEKYSSSIQDAK</sequence>
<dbReference type="eggNOG" id="KOG3081">
    <property type="taxonomic scope" value="Eukaryota"/>
</dbReference>
<dbReference type="Gene3D" id="1.25.40.10">
    <property type="entry name" value="Tetratricopeptide repeat domain"/>
    <property type="match status" value="1"/>
</dbReference>
<dbReference type="GO" id="GO:0005198">
    <property type="term" value="F:structural molecule activity"/>
    <property type="evidence" value="ECO:0007669"/>
    <property type="project" value="UniProtKB-UniRule"/>
</dbReference>
<dbReference type="GO" id="GO:1990841">
    <property type="term" value="F:promoter-specific chromatin binding"/>
    <property type="evidence" value="ECO:0007669"/>
    <property type="project" value="EnsemblFungi"/>
</dbReference>
<dbReference type="Proteomes" id="UP000000591">
    <property type="component" value="Chromosome III"/>
</dbReference>
<dbReference type="STRING" id="284811.Q75CF6"/>
<dbReference type="AlphaFoldDB" id="Q75CF6"/>
<dbReference type="OMA" id="SNFYYFE"/>
<evidence type="ECO:0000256" key="9">
    <source>
        <dbReference type="ARBA" id="ARBA00023136"/>
    </source>
</evidence>
<comment type="function">
    <text evidence="11">The coatomer is a cytosolic protein complex that binds to dilysine motifs and reversibly associates with Golgi non-clathrin-coated vesicles, which further mediate biosynthetic protein transport from the ER, via the Golgi up to the trans Golgi network. The coatomer complex is required for budding from Golgi membranes, and is essential for the retrograde Golgi-to-ER transport of dilysine-tagged proteins.</text>
</comment>
<dbReference type="EMBL" id="AE016816">
    <property type="protein sequence ID" value="AAS51191.1"/>
    <property type="molecule type" value="Genomic_DNA"/>
</dbReference>
<dbReference type="HOGENOM" id="CLU_075638_0_0_1"/>
<evidence type="ECO:0000256" key="11">
    <source>
        <dbReference type="PIRNR" id="PIRNR016478"/>
    </source>
</evidence>
<comment type="subcellular location">
    <subcellularLocation>
        <location evidence="2">Cytoplasmic vesicle</location>
        <location evidence="2">COPI-coated vesicle membrane</location>
        <topology evidence="2">Peripheral membrane protein</topology>
        <orientation evidence="2">Cytoplasmic side</orientation>
    </subcellularLocation>
    <subcellularLocation>
        <location evidence="1">Golgi apparatus membrane</location>
        <topology evidence="1">Peripheral membrane protein</topology>
        <orientation evidence="1">Cytoplasmic side</orientation>
    </subcellularLocation>
</comment>
<comment type="similarity">
    <text evidence="3 11">Belongs to the COPE family.</text>
</comment>
<dbReference type="GO" id="GO:0006890">
    <property type="term" value="P:retrograde vesicle-mediated transport, Golgi to endoplasmic reticulum"/>
    <property type="evidence" value="ECO:0007669"/>
    <property type="project" value="UniProtKB-UniRule"/>
</dbReference>
<dbReference type="Pfam" id="PF04733">
    <property type="entry name" value="Coatomer_E"/>
    <property type="match status" value="1"/>
</dbReference>
<evidence type="ECO:0000256" key="6">
    <source>
        <dbReference type="ARBA" id="ARBA00022892"/>
    </source>
</evidence>
<evidence type="ECO:0000313" key="12">
    <source>
        <dbReference type="EMBL" id="AAS51191.1"/>
    </source>
</evidence>
<dbReference type="GO" id="GO:0032511">
    <property type="term" value="P:late endosome to vacuole transport via multivesicular body sorting pathway"/>
    <property type="evidence" value="ECO:0007669"/>
    <property type="project" value="EnsemblFungi"/>
</dbReference>
<keyword evidence="13" id="KW-1185">Reference proteome</keyword>
<dbReference type="InParanoid" id="Q75CF6"/>
<evidence type="ECO:0000256" key="8">
    <source>
        <dbReference type="ARBA" id="ARBA00023034"/>
    </source>
</evidence>
<dbReference type="GO" id="GO:0006888">
    <property type="term" value="P:endoplasmic reticulum to Golgi vesicle-mediated transport"/>
    <property type="evidence" value="ECO:0000318"/>
    <property type="project" value="GO_Central"/>
</dbReference>
<evidence type="ECO:0000256" key="1">
    <source>
        <dbReference type="ARBA" id="ARBA00004255"/>
    </source>
</evidence>
<keyword evidence="9 11" id="KW-0472">Membrane</keyword>
<keyword evidence="7 11" id="KW-0653">Protein transport</keyword>
<dbReference type="GO" id="GO:0015031">
    <property type="term" value="P:protein transport"/>
    <property type="evidence" value="ECO:0007669"/>
    <property type="project" value="UniProtKB-UniRule"/>
</dbReference>
<dbReference type="GO" id="GO:0000139">
    <property type="term" value="C:Golgi membrane"/>
    <property type="evidence" value="ECO:0007669"/>
    <property type="project" value="UniProtKB-SubCell"/>
</dbReference>
<dbReference type="PANTHER" id="PTHR10805">
    <property type="entry name" value="COATOMER SUBUNIT EPSILON"/>
    <property type="match status" value="1"/>
</dbReference>
<keyword evidence="8 11" id="KW-0333">Golgi apparatus</keyword>
<keyword evidence="10 11" id="KW-0968">Cytoplasmic vesicle</keyword>
<keyword evidence="6 11" id="KW-0931">ER-Golgi transport</keyword>
<evidence type="ECO:0000256" key="2">
    <source>
        <dbReference type="ARBA" id="ARBA00004347"/>
    </source>
</evidence>
<dbReference type="OrthoDB" id="310217at2759"/>
<dbReference type="FunCoup" id="Q75CF6">
    <property type="interactions" value="256"/>
</dbReference>
<gene>
    <name evidence="12" type="ORF">AGOS_ACL037W</name>
</gene>
<keyword evidence="4 11" id="KW-0813">Transport</keyword>
<evidence type="ECO:0000256" key="5">
    <source>
        <dbReference type="ARBA" id="ARBA00022490"/>
    </source>
</evidence>
<reference evidence="12 13" key="1">
    <citation type="journal article" date="2004" name="Science">
        <title>The Ashbya gossypii genome as a tool for mapping the ancient Saccharomyces cerevisiae genome.</title>
        <authorList>
            <person name="Dietrich F.S."/>
            <person name="Voegeli S."/>
            <person name="Brachat S."/>
            <person name="Lerch A."/>
            <person name="Gates K."/>
            <person name="Steiner S."/>
            <person name="Mohr C."/>
            <person name="Pohlmann R."/>
            <person name="Luedi P."/>
            <person name="Choi S."/>
            <person name="Wing R.A."/>
            <person name="Flavier A."/>
            <person name="Gaffney T.D."/>
            <person name="Philippsen P."/>
        </authorList>
    </citation>
    <scope>NUCLEOTIDE SEQUENCE [LARGE SCALE GENOMIC DNA]</scope>
    <source>
        <strain evidence="13">ATCC 10895 / CBS 109.51 / FGSC 9923 / NRRL Y-1056</strain>
    </source>
</reference>
<dbReference type="RefSeq" id="NP_983367.1">
    <property type="nucleotide sequence ID" value="NM_208720.1"/>
</dbReference>
<evidence type="ECO:0000256" key="7">
    <source>
        <dbReference type="ARBA" id="ARBA00022927"/>
    </source>
</evidence>
<dbReference type="GO" id="GO:0006891">
    <property type="term" value="P:intra-Golgi vesicle-mediated transport"/>
    <property type="evidence" value="ECO:0000318"/>
    <property type="project" value="GO_Central"/>
</dbReference>
<dbReference type="GeneID" id="4619492"/>
<dbReference type="GO" id="GO:0006901">
    <property type="term" value="P:vesicle coating"/>
    <property type="evidence" value="ECO:0007669"/>
    <property type="project" value="EnsemblFungi"/>
</dbReference>
<name>Q75CF6_EREGS</name>
<accession>Q75CF6</accession>